<dbReference type="InterPro" id="IPR050487">
    <property type="entry name" value="FtsQ_DivIB"/>
</dbReference>
<dbReference type="PANTHER" id="PTHR37820">
    <property type="entry name" value="CELL DIVISION PROTEIN DIVIB"/>
    <property type="match status" value="1"/>
</dbReference>
<dbReference type="OrthoDB" id="4793367at2"/>
<accession>A0A6H9WQ36</accession>
<keyword evidence="4" id="KW-1133">Transmembrane helix</keyword>
<keyword evidence="3" id="KW-0812">Transmembrane</keyword>
<dbReference type="InterPro" id="IPR005548">
    <property type="entry name" value="Cell_div_FtsQ/DivIB_C"/>
</dbReference>
<sequence>MIVAIVAPLVALAVFVAVALFSPVMSVRTIEVEGLDRLDEATVHQALADLEGRPLALVGSGDIAERLAPFVLVQSYSTRAEPPSTLVVEVIERQAIGALPNGGGFTVYDAAGIALWDAATAPMDVPSLELRGGDPGSDAFASAAEVSLALPSAFRSQVATIEAASLDDVTLELRDGTSVVWGSADESTKKVEVLLALIAATSDAPPSQYDVSSPEAPVTR</sequence>
<dbReference type="Pfam" id="PF08478">
    <property type="entry name" value="POTRA_1"/>
    <property type="match status" value="1"/>
</dbReference>
<evidence type="ECO:0000256" key="3">
    <source>
        <dbReference type="ARBA" id="ARBA00022692"/>
    </source>
</evidence>
<evidence type="ECO:0000256" key="5">
    <source>
        <dbReference type="ARBA" id="ARBA00023306"/>
    </source>
</evidence>
<keyword evidence="2" id="KW-0132">Cell division</keyword>
<feature type="domain" description="POTRA" evidence="7">
    <location>
        <begin position="26"/>
        <end position="93"/>
    </location>
</feature>
<keyword evidence="1" id="KW-1003">Cell membrane</keyword>
<reference evidence="8 9" key="1">
    <citation type="submission" date="2019-09" db="EMBL/GenBank/DDBJ databases">
        <title>Phylogeny of genus Pseudoclavibacter and closely related genus.</title>
        <authorList>
            <person name="Li Y."/>
        </authorList>
    </citation>
    <scope>NUCLEOTIDE SEQUENCE [LARGE SCALE GENOMIC DNA]</scope>
    <source>
        <strain evidence="8 9">EGI 60007</strain>
    </source>
</reference>
<dbReference type="InterPro" id="IPR013685">
    <property type="entry name" value="POTRA_FtsQ_type"/>
</dbReference>
<protein>
    <submittedName>
        <fullName evidence="8">FtsQ-type POTRA domain-containing protein</fullName>
    </submittedName>
</protein>
<evidence type="ECO:0000313" key="9">
    <source>
        <dbReference type="Proteomes" id="UP000431744"/>
    </source>
</evidence>
<comment type="caution">
    <text evidence="8">The sequence shown here is derived from an EMBL/GenBank/DDBJ whole genome shotgun (WGS) entry which is preliminary data.</text>
</comment>
<dbReference type="GO" id="GO:0005886">
    <property type="term" value="C:plasma membrane"/>
    <property type="evidence" value="ECO:0007669"/>
    <property type="project" value="TreeGrafter"/>
</dbReference>
<proteinExistence type="predicted"/>
<evidence type="ECO:0000256" key="1">
    <source>
        <dbReference type="ARBA" id="ARBA00022475"/>
    </source>
</evidence>
<dbReference type="GO" id="GO:0051301">
    <property type="term" value="P:cell division"/>
    <property type="evidence" value="ECO:0007669"/>
    <property type="project" value="UniProtKB-KW"/>
</dbReference>
<keyword evidence="5" id="KW-0131">Cell cycle</keyword>
<dbReference type="Gene3D" id="3.10.20.310">
    <property type="entry name" value="membrane protein fhac"/>
    <property type="match status" value="1"/>
</dbReference>
<evidence type="ECO:0000259" key="6">
    <source>
        <dbReference type="Pfam" id="PF03799"/>
    </source>
</evidence>
<keyword evidence="4" id="KW-0472">Membrane</keyword>
<evidence type="ECO:0000259" key="7">
    <source>
        <dbReference type="Pfam" id="PF08478"/>
    </source>
</evidence>
<evidence type="ECO:0000313" key="8">
    <source>
        <dbReference type="EMBL" id="KAB1650248.1"/>
    </source>
</evidence>
<name>A0A6H9WQ36_9MICO</name>
<gene>
    <name evidence="8" type="ORF">F8O04_08660</name>
</gene>
<dbReference type="AlphaFoldDB" id="A0A6H9WQ36"/>
<dbReference type="PANTHER" id="PTHR37820:SF1">
    <property type="entry name" value="CELL DIVISION PROTEIN FTSQ"/>
    <property type="match status" value="1"/>
</dbReference>
<keyword evidence="9" id="KW-1185">Reference proteome</keyword>
<dbReference type="Pfam" id="PF03799">
    <property type="entry name" value="FtsQ_DivIB_C"/>
    <property type="match status" value="1"/>
</dbReference>
<evidence type="ECO:0000256" key="4">
    <source>
        <dbReference type="ARBA" id="ARBA00022989"/>
    </source>
</evidence>
<dbReference type="EMBL" id="WBJY01000001">
    <property type="protein sequence ID" value="KAB1650248.1"/>
    <property type="molecule type" value="Genomic_DNA"/>
</dbReference>
<feature type="domain" description="Cell division protein FtsQ/DivIB C-terminal" evidence="6">
    <location>
        <begin position="125"/>
        <end position="201"/>
    </location>
</feature>
<dbReference type="RefSeq" id="WP_158028832.1">
    <property type="nucleotide sequence ID" value="NZ_BMHG01000001.1"/>
</dbReference>
<evidence type="ECO:0000256" key="2">
    <source>
        <dbReference type="ARBA" id="ARBA00022618"/>
    </source>
</evidence>
<dbReference type="Proteomes" id="UP000431744">
    <property type="component" value="Unassembled WGS sequence"/>
</dbReference>
<organism evidence="8 9">
    <name type="scientific">Pseudoclavibacter endophyticus</name>
    <dbReference type="NCBI Taxonomy" id="1778590"/>
    <lineage>
        <taxon>Bacteria</taxon>
        <taxon>Bacillati</taxon>
        <taxon>Actinomycetota</taxon>
        <taxon>Actinomycetes</taxon>
        <taxon>Micrococcales</taxon>
        <taxon>Microbacteriaceae</taxon>
        <taxon>Pseudoclavibacter</taxon>
    </lineage>
</organism>